<evidence type="ECO:0000313" key="1">
    <source>
        <dbReference type="EMBL" id="JAH52790.1"/>
    </source>
</evidence>
<dbReference type="EMBL" id="GBXM01055787">
    <property type="protein sequence ID" value="JAH52790.1"/>
    <property type="molecule type" value="Transcribed_RNA"/>
</dbReference>
<protein>
    <submittedName>
        <fullName evidence="1">Uncharacterized protein</fullName>
    </submittedName>
</protein>
<sequence>MRKSAGPARCRGRTHLPAAESIMSFMKCKVIQRH</sequence>
<reference evidence="1" key="1">
    <citation type="submission" date="2014-11" db="EMBL/GenBank/DDBJ databases">
        <authorList>
            <person name="Amaro Gonzalez C."/>
        </authorList>
    </citation>
    <scope>NUCLEOTIDE SEQUENCE</scope>
</reference>
<name>A0A0E9TIT1_ANGAN</name>
<reference evidence="1" key="2">
    <citation type="journal article" date="2015" name="Fish Shellfish Immunol.">
        <title>Early steps in the European eel (Anguilla anguilla)-Vibrio vulnificus interaction in the gills: Role of the RtxA13 toxin.</title>
        <authorList>
            <person name="Callol A."/>
            <person name="Pajuelo D."/>
            <person name="Ebbesson L."/>
            <person name="Teles M."/>
            <person name="MacKenzie S."/>
            <person name="Amaro C."/>
        </authorList>
    </citation>
    <scope>NUCLEOTIDE SEQUENCE</scope>
</reference>
<proteinExistence type="predicted"/>
<accession>A0A0E9TIT1</accession>
<organism evidence="1">
    <name type="scientific">Anguilla anguilla</name>
    <name type="common">European freshwater eel</name>
    <name type="synonym">Muraena anguilla</name>
    <dbReference type="NCBI Taxonomy" id="7936"/>
    <lineage>
        <taxon>Eukaryota</taxon>
        <taxon>Metazoa</taxon>
        <taxon>Chordata</taxon>
        <taxon>Craniata</taxon>
        <taxon>Vertebrata</taxon>
        <taxon>Euteleostomi</taxon>
        <taxon>Actinopterygii</taxon>
        <taxon>Neopterygii</taxon>
        <taxon>Teleostei</taxon>
        <taxon>Anguilliformes</taxon>
        <taxon>Anguillidae</taxon>
        <taxon>Anguilla</taxon>
    </lineage>
</organism>
<dbReference type="AlphaFoldDB" id="A0A0E9TIT1"/>